<dbReference type="Gene3D" id="2.30.30.40">
    <property type="entry name" value="SH3 Domains"/>
    <property type="match status" value="1"/>
</dbReference>
<dbReference type="Gene3D" id="2.20.25.10">
    <property type="match status" value="1"/>
</dbReference>
<evidence type="ECO:0000259" key="2">
    <source>
        <dbReference type="Pfam" id="PF03831"/>
    </source>
</evidence>
<dbReference type="EMBL" id="PDEA01000001">
    <property type="protein sequence ID" value="PEH89537.1"/>
    <property type="molecule type" value="Genomic_DNA"/>
</dbReference>
<dbReference type="STRING" id="1219032.GCA_001515545_00120"/>
<proteinExistence type="inferred from homology"/>
<dbReference type="NCBIfam" id="TIGR00686">
    <property type="entry name" value="phnA"/>
    <property type="match status" value="1"/>
</dbReference>
<feature type="domain" description="Protein YjdM N-terminal" evidence="3">
    <location>
        <begin position="5"/>
        <end position="34"/>
    </location>
</feature>
<comment type="similarity">
    <text evidence="1">Belongs to the YjdM family.</text>
</comment>
<evidence type="ECO:0000256" key="1">
    <source>
        <dbReference type="ARBA" id="ARBA00009248"/>
    </source>
</evidence>
<evidence type="ECO:0000259" key="3">
    <source>
        <dbReference type="Pfam" id="PF08274"/>
    </source>
</evidence>
<dbReference type="Pfam" id="PF08274">
    <property type="entry name" value="Zn_Ribbon_YjdM"/>
    <property type="match status" value="1"/>
</dbReference>
<name>A0A2A7UWD2_COMTR</name>
<dbReference type="GeneID" id="80801700"/>
<evidence type="ECO:0000313" key="4">
    <source>
        <dbReference type="EMBL" id="PEH89537.1"/>
    </source>
</evidence>
<reference evidence="5" key="1">
    <citation type="submission" date="2017-09" db="EMBL/GenBank/DDBJ databases">
        <title>FDA dAtabase for Regulatory Grade micrObial Sequences (FDA-ARGOS): Supporting development and validation of Infectious Disease Dx tests.</title>
        <authorList>
            <person name="Minogue T."/>
            <person name="Wolcott M."/>
            <person name="Wasieloski L."/>
            <person name="Aguilar W."/>
            <person name="Moore D."/>
            <person name="Tallon L."/>
            <person name="Sadzewicz L."/>
            <person name="Ott S."/>
            <person name="Zhao X."/>
            <person name="Nagaraj S."/>
            <person name="Vavikolanu K."/>
            <person name="Aluvathingal J."/>
            <person name="Nadendla S."/>
            <person name="Sichtig H."/>
        </authorList>
    </citation>
    <scope>NUCLEOTIDE SEQUENCE [LARGE SCALE GENOMIC DNA]</scope>
    <source>
        <strain evidence="5">FDAARGOS_394</strain>
    </source>
</reference>
<dbReference type="PANTHER" id="PTHR30305:SF3">
    <property type="entry name" value="PROTEIN YJDM"/>
    <property type="match status" value="1"/>
</dbReference>
<dbReference type="Pfam" id="PF03831">
    <property type="entry name" value="YjdM"/>
    <property type="match status" value="1"/>
</dbReference>
<dbReference type="Proteomes" id="UP000220246">
    <property type="component" value="Unassembled WGS sequence"/>
</dbReference>
<dbReference type="SUPFAM" id="SSF82057">
    <property type="entry name" value="Prokaryotic SH3-related domain"/>
    <property type="match status" value="1"/>
</dbReference>
<evidence type="ECO:0000313" key="5">
    <source>
        <dbReference type="Proteomes" id="UP000220246"/>
    </source>
</evidence>
<keyword evidence="5" id="KW-1185">Reference proteome</keyword>
<sequence>MSDSTLPACPQCGLDHTYPDGDLLVCPDCAHEWSAQADAAADEDSGPRVIKDANGTPLADGDSVLLVKDLKVKGSSTVIKKGTKIKGIRLVYDNGDHDVDCKTDQGPFILKSEFLKKA</sequence>
<accession>A0A2A7UWD2</accession>
<dbReference type="InterPro" id="IPR013988">
    <property type="entry name" value="YjdM_C"/>
</dbReference>
<dbReference type="SUPFAM" id="SSF57783">
    <property type="entry name" value="Zinc beta-ribbon"/>
    <property type="match status" value="1"/>
</dbReference>
<comment type="caution">
    <text evidence="4">The sequence shown here is derived from an EMBL/GenBank/DDBJ whole genome shotgun (WGS) entry which is preliminary data.</text>
</comment>
<dbReference type="InterPro" id="IPR013987">
    <property type="entry name" value="YjdM_N"/>
</dbReference>
<dbReference type="RefSeq" id="WP_066532258.1">
    <property type="nucleotide sequence ID" value="NZ_DAMCYT010000005.1"/>
</dbReference>
<dbReference type="OrthoDB" id="9810131at2"/>
<organism evidence="4 5">
    <name type="scientific">Comamonas terrigena</name>
    <dbReference type="NCBI Taxonomy" id="32013"/>
    <lineage>
        <taxon>Bacteria</taxon>
        <taxon>Pseudomonadati</taxon>
        <taxon>Pseudomonadota</taxon>
        <taxon>Betaproteobacteria</taxon>
        <taxon>Burkholderiales</taxon>
        <taxon>Comamonadaceae</taxon>
        <taxon>Comamonas</taxon>
    </lineage>
</organism>
<protein>
    <submittedName>
        <fullName evidence="4">Alkylphosphonate utilization protein</fullName>
    </submittedName>
</protein>
<feature type="domain" description="Protein YjdM C-terminal" evidence="2">
    <location>
        <begin position="50"/>
        <end position="118"/>
    </location>
</feature>
<dbReference type="AlphaFoldDB" id="A0A2A7UWD2"/>
<gene>
    <name evidence="4" type="ORF">CRM82_13835</name>
</gene>
<dbReference type="InterPro" id="IPR004624">
    <property type="entry name" value="YjdM"/>
</dbReference>
<dbReference type="PANTHER" id="PTHR30305">
    <property type="entry name" value="PROTEIN YJDM-RELATED"/>
    <property type="match status" value="1"/>
</dbReference>